<reference evidence="5" key="1">
    <citation type="submission" date="2016-11" db="EMBL/GenBank/DDBJ databases">
        <authorList>
            <person name="Jaros S."/>
            <person name="Januszkiewicz K."/>
            <person name="Wedrychowicz H."/>
        </authorList>
    </citation>
    <scope>NUCLEOTIDE SEQUENCE [LARGE SCALE GENOMIC DNA]</scope>
    <source>
        <strain evidence="5">DSM 18899</strain>
    </source>
</reference>
<dbReference type="AlphaFoldDB" id="A0A1K2HLX8"/>
<feature type="signal peptide" evidence="3">
    <location>
        <begin position="1"/>
        <end position="23"/>
    </location>
</feature>
<evidence type="ECO:0000313" key="5">
    <source>
        <dbReference type="EMBL" id="SFZ77767.1"/>
    </source>
</evidence>
<dbReference type="SUPFAM" id="SSF53822">
    <property type="entry name" value="Periplasmic binding protein-like I"/>
    <property type="match status" value="1"/>
</dbReference>
<protein>
    <submittedName>
        <fullName evidence="5">ABC-type branched-chain amino acid transport system, substrate-binding protein</fullName>
    </submittedName>
</protein>
<dbReference type="PANTHER" id="PTHR47235:SF1">
    <property type="entry name" value="BLR6548 PROTEIN"/>
    <property type="match status" value="1"/>
</dbReference>
<evidence type="ECO:0000256" key="1">
    <source>
        <dbReference type="ARBA" id="ARBA00010062"/>
    </source>
</evidence>
<proteinExistence type="inferred from homology"/>
<keyword evidence="2 3" id="KW-0732">Signal</keyword>
<evidence type="ECO:0000256" key="2">
    <source>
        <dbReference type="ARBA" id="ARBA00022729"/>
    </source>
</evidence>
<dbReference type="CDD" id="cd06326">
    <property type="entry name" value="PBP1_ABC_ligand_binding-like"/>
    <property type="match status" value="1"/>
</dbReference>
<evidence type="ECO:0000313" key="6">
    <source>
        <dbReference type="Proteomes" id="UP000186513"/>
    </source>
</evidence>
<dbReference type="Proteomes" id="UP000186513">
    <property type="component" value="Unassembled WGS sequence"/>
</dbReference>
<dbReference type="PANTHER" id="PTHR47235">
    <property type="entry name" value="BLR6548 PROTEIN"/>
    <property type="match status" value="1"/>
</dbReference>
<accession>A0A1K2HLX8</accession>
<dbReference type="Pfam" id="PF13458">
    <property type="entry name" value="Peripla_BP_6"/>
    <property type="match status" value="1"/>
</dbReference>
<gene>
    <name evidence="5" type="ORF">SAMN02745887_02575</name>
</gene>
<dbReference type="Gene3D" id="3.40.50.2300">
    <property type="match status" value="2"/>
</dbReference>
<organism evidence="5 6">
    <name type="scientific">Chitinimonas taiwanensis DSM 18899</name>
    <dbReference type="NCBI Taxonomy" id="1121279"/>
    <lineage>
        <taxon>Bacteria</taxon>
        <taxon>Pseudomonadati</taxon>
        <taxon>Pseudomonadota</taxon>
        <taxon>Betaproteobacteria</taxon>
        <taxon>Neisseriales</taxon>
        <taxon>Chitinibacteraceae</taxon>
        <taxon>Chitinimonas</taxon>
    </lineage>
</organism>
<feature type="domain" description="Leucine-binding protein" evidence="4">
    <location>
        <begin position="26"/>
        <end position="351"/>
    </location>
</feature>
<comment type="similarity">
    <text evidence="1">Belongs to the leucine-binding protein family.</text>
</comment>
<dbReference type="RefSeq" id="WP_072429083.1">
    <property type="nucleotide sequence ID" value="NZ_FPKR01000010.1"/>
</dbReference>
<dbReference type="InterPro" id="IPR028082">
    <property type="entry name" value="Peripla_BP_I"/>
</dbReference>
<dbReference type="InterPro" id="IPR028081">
    <property type="entry name" value="Leu-bd"/>
</dbReference>
<feature type="chain" id="PRO_5012769418" evidence="3">
    <location>
        <begin position="24"/>
        <end position="373"/>
    </location>
</feature>
<dbReference type="EMBL" id="FPKR01000010">
    <property type="protein sequence ID" value="SFZ77767.1"/>
    <property type="molecule type" value="Genomic_DNA"/>
</dbReference>
<keyword evidence="6" id="KW-1185">Reference proteome</keyword>
<sequence>MRLTLRPLLAVLASALLLAPAQAEVVTVGHVGPVSSQLKELAESAEQTLDAYFAEFNKKAGVNGIKVKMVYGDDAFNPQKHAEETRRIIQQHNPIAMLGAGGSAGPLELLKQNILSDAKIPLIAPISGAPALRSNPWMFHLRAAWPDEMNKLAQQMASLGHQRVGVFYQNDPDGKFGLFSARQEARKNNLEVVATGAYEKNTVNVDAAVKAINEQNPSAILALGTDDAVGSFLKAYRKAGGMAQIYTVSVVGAKELIATAGLDAARGTGISQVMPYIFADSSQLAKEYRAFVKRNKLKLGYIEFEYYIAARLFTEALGNMNKNNLSGEALISALEGIGNLNMGGFRLAFGPNQRVGSKFVEVTVIGPSGELIR</sequence>
<evidence type="ECO:0000256" key="3">
    <source>
        <dbReference type="SAM" id="SignalP"/>
    </source>
</evidence>
<evidence type="ECO:0000259" key="4">
    <source>
        <dbReference type="Pfam" id="PF13458"/>
    </source>
</evidence>
<name>A0A1K2HLX8_9NEIS</name>
<dbReference type="OrthoDB" id="9777352at2"/>
<dbReference type="STRING" id="1121279.SAMN02745887_02575"/>